<gene>
    <name evidence="1" type="ORF">RRG08_057901</name>
</gene>
<evidence type="ECO:0000313" key="1">
    <source>
        <dbReference type="EMBL" id="KAK3773854.1"/>
    </source>
</evidence>
<dbReference type="AlphaFoldDB" id="A0AAE0ZQV2"/>
<proteinExistence type="predicted"/>
<reference evidence="1" key="1">
    <citation type="journal article" date="2023" name="G3 (Bethesda)">
        <title>A reference genome for the long-term kleptoplast-retaining sea slug Elysia crispata morphotype clarki.</title>
        <authorList>
            <person name="Eastman K.E."/>
            <person name="Pendleton A.L."/>
            <person name="Shaikh M.A."/>
            <person name="Suttiyut T."/>
            <person name="Ogas R."/>
            <person name="Tomko P."/>
            <person name="Gavelis G."/>
            <person name="Widhalm J.R."/>
            <person name="Wisecaver J.H."/>
        </authorList>
    </citation>
    <scope>NUCLEOTIDE SEQUENCE</scope>
    <source>
        <strain evidence="1">ECLA1</strain>
    </source>
</reference>
<dbReference type="EMBL" id="JAWDGP010003499">
    <property type="protein sequence ID" value="KAK3773854.1"/>
    <property type="molecule type" value="Genomic_DNA"/>
</dbReference>
<keyword evidence="2" id="KW-1185">Reference proteome</keyword>
<dbReference type="Proteomes" id="UP001283361">
    <property type="component" value="Unassembled WGS sequence"/>
</dbReference>
<organism evidence="1 2">
    <name type="scientific">Elysia crispata</name>
    <name type="common">lettuce slug</name>
    <dbReference type="NCBI Taxonomy" id="231223"/>
    <lineage>
        <taxon>Eukaryota</taxon>
        <taxon>Metazoa</taxon>
        <taxon>Spiralia</taxon>
        <taxon>Lophotrochozoa</taxon>
        <taxon>Mollusca</taxon>
        <taxon>Gastropoda</taxon>
        <taxon>Heterobranchia</taxon>
        <taxon>Euthyneura</taxon>
        <taxon>Panpulmonata</taxon>
        <taxon>Sacoglossa</taxon>
        <taxon>Placobranchoidea</taxon>
        <taxon>Plakobranchidae</taxon>
        <taxon>Elysia</taxon>
    </lineage>
</organism>
<name>A0AAE0ZQV2_9GAST</name>
<protein>
    <submittedName>
        <fullName evidence="1">Uncharacterized protein</fullName>
    </submittedName>
</protein>
<evidence type="ECO:0000313" key="2">
    <source>
        <dbReference type="Proteomes" id="UP001283361"/>
    </source>
</evidence>
<dbReference type="PROSITE" id="PS51257">
    <property type="entry name" value="PROKAR_LIPOPROTEIN"/>
    <property type="match status" value="1"/>
</dbReference>
<accession>A0AAE0ZQV2</accession>
<sequence length="104" mass="11065">MCLLDRFPPASSPGRQYTGSYTSIACISGGDGRGRHSQFVQAETGSDQAIRLAAPSRHKQGVQPQTGFDWEMRLSAPSQHGCDITSAAVSGLFTGNTYRAEACV</sequence>
<comment type="caution">
    <text evidence="1">The sequence shown here is derived from an EMBL/GenBank/DDBJ whole genome shotgun (WGS) entry which is preliminary data.</text>
</comment>